<dbReference type="RefSeq" id="WP_064983100.1">
    <property type="nucleotide sequence ID" value="NZ_CP033507.1"/>
</dbReference>
<evidence type="ECO:0000313" key="1">
    <source>
        <dbReference type="EMBL" id="RJT37895.1"/>
    </source>
</evidence>
<dbReference type="EMBL" id="QZXA01000001">
    <property type="protein sequence ID" value="RJT37895.1"/>
    <property type="molecule type" value="Genomic_DNA"/>
</dbReference>
<reference evidence="1 2" key="1">
    <citation type="submission" date="2018-09" db="EMBL/GenBank/DDBJ databases">
        <title>Mesorhizobium carmichaelinearum sp. nov. isolated from Carmichaelinea spp. root nodules in New Zealand.</title>
        <authorList>
            <person name="De Meyer S.E."/>
        </authorList>
    </citation>
    <scope>NUCLEOTIDE SEQUENCE [LARGE SCALE GENOMIC DNA]</scope>
    <source>
        <strain evidence="1 2">LMG 28313</strain>
    </source>
</reference>
<gene>
    <name evidence="1" type="ORF">D3242_01215</name>
</gene>
<comment type="caution">
    <text evidence="1">The sequence shown here is derived from an EMBL/GenBank/DDBJ whole genome shotgun (WGS) entry which is preliminary data.</text>
</comment>
<sequence>MANRHIGEVSASEFGGGVVLRLDMAGLAALEDEFGEFTWSNRLFLGLSMVSASKMNAVLKASLRNNKGTLFSSGDAMPEWPLDKPFVLLAKKCQDAITMAIYGKPYEEWAASTNEPQEADDPPPDGAEVL</sequence>
<evidence type="ECO:0000313" key="2">
    <source>
        <dbReference type="Proteomes" id="UP000275530"/>
    </source>
</evidence>
<name>A0A6M7TM47_9HYPH</name>
<proteinExistence type="predicted"/>
<dbReference type="AlphaFoldDB" id="A0A6M7TM47"/>
<dbReference type="Proteomes" id="UP000275530">
    <property type="component" value="Unassembled WGS sequence"/>
</dbReference>
<protein>
    <submittedName>
        <fullName evidence="1">Uncharacterized protein</fullName>
    </submittedName>
</protein>
<organism evidence="1 2">
    <name type="scientific">Mesorhizobium jarvisii</name>
    <dbReference type="NCBI Taxonomy" id="1777867"/>
    <lineage>
        <taxon>Bacteria</taxon>
        <taxon>Pseudomonadati</taxon>
        <taxon>Pseudomonadota</taxon>
        <taxon>Alphaproteobacteria</taxon>
        <taxon>Hyphomicrobiales</taxon>
        <taxon>Phyllobacteriaceae</taxon>
        <taxon>Mesorhizobium</taxon>
    </lineage>
</organism>
<keyword evidence="2" id="KW-1185">Reference proteome</keyword>
<accession>A0A6M7TM47</accession>